<dbReference type="Pfam" id="PF02092">
    <property type="entry name" value="tRNA_synt_2f"/>
    <property type="match status" value="1"/>
</dbReference>
<evidence type="ECO:0000256" key="11">
    <source>
        <dbReference type="HAMAP-Rule" id="MF_00255"/>
    </source>
</evidence>
<organism evidence="13 14">
    <name type="scientific">Solemya elarraichensis gill symbiont</name>
    <dbReference type="NCBI Taxonomy" id="1918949"/>
    <lineage>
        <taxon>Bacteria</taxon>
        <taxon>Pseudomonadati</taxon>
        <taxon>Pseudomonadota</taxon>
        <taxon>Gammaproteobacteria</taxon>
        <taxon>sulfur-oxidizing symbionts</taxon>
    </lineage>
</organism>
<dbReference type="PRINTS" id="PR01045">
    <property type="entry name" value="TRNASYNTHGB"/>
</dbReference>
<evidence type="ECO:0000313" key="13">
    <source>
        <dbReference type="EMBL" id="OOZ42258.1"/>
    </source>
</evidence>
<dbReference type="SUPFAM" id="SSF109604">
    <property type="entry name" value="HD-domain/PDEase-like"/>
    <property type="match status" value="1"/>
</dbReference>
<dbReference type="HAMAP" id="MF_00255">
    <property type="entry name" value="Gly_tRNA_synth_beta"/>
    <property type="match status" value="1"/>
</dbReference>
<keyword evidence="8 11" id="KW-0648">Protein biosynthesis</keyword>
<evidence type="ECO:0000256" key="2">
    <source>
        <dbReference type="ARBA" id="ARBA00008226"/>
    </source>
</evidence>
<comment type="caution">
    <text evidence="13">The sequence shown here is derived from an EMBL/GenBank/DDBJ whole genome shotgun (WGS) entry which is preliminary data.</text>
</comment>
<dbReference type="Proteomes" id="UP000190198">
    <property type="component" value="Unassembled WGS sequence"/>
</dbReference>
<reference evidence="13 14" key="1">
    <citation type="submission" date="2016-11" db="EMBL/GenBank/DDBJ databases">
        <title>Mixed transmission modes and dynamic genome evolution in an obligate animal-bacterial symbiosis.</title>
        <authorList>
            <person name="Russell S.L."/>
            <person name="Corbett-Detig R.B."/>
            <person name="Cavanaugh C.M."/>
        </authorList>
    </citation>
    <scope>NUCLEOTIDE SEQUENCE [LARGE SCALE GENOMIC DNA]</scope>
    <source>
        <strain evidence="13">Sp-SM6</strain>
    </source>
</reference>
<dbReference type="Pfam" id="PF05746">
    <property type="entry name" value="DALR_1"/>
    <property type="match status" value="1"/>
</dbReference>
<dbReference type="EC" id="6.1.1.14" evidence="11"/>
<keyword evidence="4 11" id="KW-0963">Cytoplasm</keyword>
<accession>A0A1T2LAX4</accession>
<keyword evidence="9 11" id="KW-0030">Aminoacyl-tRNA synthetase</keyword>
<dbReference type="InterPro" id="IPR008909">
    <property type="entry name" value="DALR_anticod-bd"/>
</dbReference>
<comment type="similarity">
    <text evidence="2 11">Belongs to the class-II aminoacyl-tRNA synthetase family.</text>
</comment>
<comment type="subcellular location">
    <subcellularLocation>
        <location evidence="1 11">Cytoplasm</location>
    </subcellularLocation>
</comment>
<dbReference type="OrthoDB" id="9775440at2"/>
<dbReference type="GO" id="GO:0006426">
    <property type="term" value="P:glycyl-tRNA aminoacylation"/>
    <property type="evidence" value="ECO:0007669"/>
    <property type="project" value="UniProtKB-UniRule"/>
</dbReference>
<evidence type="ECO:0000256" key="9">
    <source>
        <dbReference type="ARBA" id="ARBA00023146"/>
    </source>
</evidence>
<comment type="subunit">
    <text evidence="3 11">Tetramer of two alpha and two beta subunits.</text>
</comment>
<evidence type="ECO:0000259" key="12">
    <source>
        <dbReference type="Pfam" id="PF05746"/>
    </source>
</evidence>
<dbReference type="InterPro" id="IPR006194">
    <property type="entry name" value="Gly-tRNA-synth_heterodimer"/>
</dbReference>
<evidence type="ECO:0000256" key="3">
    <source>
        <dbReference type="ARBA" id="ARBA00011209"/>
    </source>
</evidence>
<keyword evidence="14" id="KW-1185">Reference proteome</keyword>
<dbReference type="EMBL" id="MPRK01000043">
    <property type="protein sequence ID" value="OOZ42258.1"/>
    <property type="molecule type" value="Genomic_DNA"/>
</dbReference>
<evidence type="ECO:0000313" key="14">
    <source>
        <dbReference type="Proteomes" id="UP000190198"/>
    </source>
</evidence>
<dbReference type="GO" id="GO:0004820">
    <property type="term" value="F:glycine-tRNA ligase activity"/>
    <property type="evidence" value="ECO:0007669"/>
    <property type="project" value="UniProtKB-UniRule"/>
</dbReference>
<feature type="domain" description="DALR anticodon binding" evidence="12">
    <location>
        <begin position="581"/>
        <end position="674"/>
    </location>
</feature>
<keyword evidence="7 11" id="KW-0067">ATP-binding</keyword>
<dbReference type="PROSITE" id="PS50861">
    <property type="entry name" value="AA_TRNA_LIGASE_II_GLYAB"/>
    <property type="match status" value="1"/>
</dbReference>
<evidence type="ECO:0000256" key="4">
    <source>
        <dbReference type="ARBA" id="ARBA00022490"/>
    </source>
</evidence>
<dbReference type="GO" id="GO:0004814">
    <property type="term" value="F:arginine-tRNA ligase activity"/>
    <property type="evidence" value="ECO:0007669"/>
    <property type="project" value="InterPro"/>
</dbReference>
<evidence type="ECO:0000256" key="10">
    <source>
        <dbReference type="ARBA" id="ARBA00047937"/>
    </source>
</evidence>
<protein>
    <recommendedName>
        <fullName evidence="11">Glycine--tRNA ligase beta subunit</fullName>
        <ecNumber evidence="11">6.1.1.14</ecNumber>
    </recommendedName>
    <alternativeName>
        <fullName evidence="11">Glycyl-tRNA synthetase beta subunit</fullName>
        <shortName evidence="11">GlyRS</shortName>
    </alternativeName>
</protein>
<dbReference type="PANTHER" id="PTHR30075:SF2">
    <property type="entry name" value="GLYCINE--TRNA LIGASE, CHLOROPLASTIC_MITOCHONDRIAL 2"/>
    <property type="match status" value="1"/>
</dbReference>
<comment type="catalytic activity">
    <reaction evidence="10 11">
        <text>tRNA(Gly) + glycine + ATP = glycyl-tRNA(Gly) + AMP + diphosphate</text>
        <dbReference type="Rhea" id="RHEA:16013"/>
        <dbReference type="Rhea" id="RHEA-COMP:9664"/>
        <dbReference type="Rhea" id="RHEA-COMP:9683"/>
        <dbReference type="ChEBI" id="CHEBI:30616"/>
        <dbReference type="ChEBI" id="CHEBI:33019"/>
        <dbReference type="ChEBI" id="CHEBI:57305"/>
        <dbReference type="ChEBI" id="CHEBI:78442"/>
        <dbReference type="ChEBI" id="CHEBI:78522"/>
        <dbReference type="ChEBI" id="CHEBI:456215"/>
        <dbReference type="EC" id="6.1.1.14"/>
    </reaction>
</comment>
<evidence type="ECO:0000256" key="1">
    <source>
        <dbReference type="ARBA" id="ARBA00004496"/>
    </source>
</evidence>
<proteinExistence type="inferred from homology"/>
<evidence type="ECO:0000256" key="6">
    <source>
        <dbReference type="ARBA" id="ARBA00022741"/>
    </source>
</evidence>
<sequence>MSTNDLLFELGTEELPPTALKRLRNALEQHFIDGLDKTGLQHGTCKSFASPRRLALLIEDVATRQADREIEKRGPAVAAAFDADGNPTKAAEGFARSCGTSVDKLDRMSTDKGEWLFYKVEEKGKDAAELLPQIAMDALNQLPIPKRMRWGASNAEFVRPVHWLLFLHGDDVVPCTLLDTEAGKQSFGHRFHCPQAIDINKPGDYAAALSEKGFVIADFDQRREAIRKQVETTAEQLGGQVEFDEDLLDEVTALVEWPVPVAGGFEQSFLEVPHEALILTMKKNQKYFHLVDSDGNLLPHFITISNIDSSNPGVISEGNERVIRPRLADAMFFWQQDGKRRLEDHIESLRTVVFQNKLGSMHEKSERVALLAATIAASIGGDQDMAVRAARLSRCDLMTEMVNEFADMQGVMGRYQAQRDGEDNEIASAMEEFYLPRFSGDILPQTKTGIAIALAERLDTLVGIFGIGQKPTGDKDPFALRRASIAVLRMLRELQLPLSLDTLLEEAKTALGEKVSEKAVVAEVKAYMLERLRGIYAEAGTDADTFQAVAKVNPQTLDDFDARISAVSAFRDLPEAESLSAANKRIHNLLKKVEGELPAEIDTALFEKDAETLLLEQLTQTQTQVAPLIASREYTQALQSMAQLRDVTDSYFDDVMVMAEEKAIRNNRLAMLNRLNGLFLEVADISALQS</sequence>
<dbReference type="PANTHER" id="PTHR30075">
    <property type="entry name" value="GLYCYL-TRNA SYNTHETASE"/>
    <property type="match status" value="1"/>
</dbReference>
<dbReference type="RefSeq" id="WP_078476471.1">
    <property type="nucleotide sequence ID" value="NZ_MPRK01000043.1"/>
</dbReference>
<dbReference type="GO" id="GO:0005524">
    <property type="term" value="F:ATP binding"/>
    <property type="evidence" value="ECO:0007669"/>
    <property type="project" value="UniProtKB-UniRule"/>
</dbReference>
<keyword evidence="5 11" id="KW-0436">Ligase</keyword>
<evidence type="ECO:0000256" key="8">
    <source>
        <dbReference type="ARBA" id="ARBA00022917"/>
    </source>
</evidence>
<gene>
    <name evidence="11" type="primary">glyS</name>
    <name evidence="13" type="ORF">BOW52_03540</name>
</gene>
<dbReference type="InterPro" id="IPR015944">
    <property type="entry name" value="Gly-tRNA-synth_bsu"/>
</dbReference>
<name>A0A1T2LAX4_9GAMM</name>
<evidence type="ECO:0000256" key="7">
    <source>
        <dbReference type="ARBA" id="ARBA00022840"/>
    </source>
</evidence>
<dbReference type="NCBIfam" id="TIGR00211">
    <property type="entry name" value="glyS"/>
    <property type="match status" value="1"/>
</dbReference>
<dbReference type="AlphaFoldDB" id="A0A1T2LAX4"/>
<keyword evidence="6 11" id="KW-0547">Nucleotide-binding</keyword>
<dbReference type="GO" id="GO:0005829">
    <property type="term" value="C:cytosol"/>
    <property type="evidence" value="ECO:0007669"/>
    <property type="project" value="TreeGrafter"/>
</dbReference>
<dbReference type="GO" id="GO:0006420">
    <property type="term" value="P:arginyl-tRNA aminoacylation"/>
    <property type="evidence" value="ECO:0007669"/>
    <property type="project" value="InterPro"/>
</dbReference>
<evidence type="ECO:0000256" key="5">
    <source>
        <dbReference type="ARBA" id="ARBA00022598"/>
    </source>
</evidence>